<dbReference type="STRING" id="212818.A0A0D1ZII1"/>
<keyword evidence="3" id="KW-1185">Reference proteome</keyword>
<dbReference type="InterPro" id="IPR053013">
    <property type="entry name" value="LAT"/>
</dbReference>
<dbReference type="PANTHER" id="PTHR34815">
    <property type="entry name" value="LYSINE ACETYLTRANSFERASE"/>
    <property type="match status" value="1"/>
</dbReference>
<organism evidence="2 3">
    <name type="scientific">Exophiala mesophila</name>
    <name type="common">Black yeast-like fungus</name>
    <dbReference type="NCBI Taxonomy" id="212818"/>
    <lineage>
        <taxon>Eukaryota</taxon>
        <taxon>Fungi</taxon>
        <taxon>Dikarya</taxon>
        <taxon>Ascomycota</taxon>
        <taxon>Pezizomycotina</taxon>
        <taxon>Eurotiomycetes</taxon>
        <taxon>Chaetothyriomycetidae</taxon>
        <taxon>Chaetothyriales</taxon>
        <taxon>Herpotrichiellaceae</taxon>
        <taxon>Exophiala</taxon>
    </lineage>
</organism>
<evidence type="ECO:0000313" key="3">
    <source>
        <dbReference type="Proteomes" id="UP000054302"/>
    </source>
</evidence>
<dbReference type="Pfam" id="PF13527">
    <property type="entry name" value="Acetyltransf_9"/>
    <property type="match status" value="1"/>
</dbReference>
<dbReference type="RefSeq" id="XP_016225288.1">
    <property type="nucleotide sequence ID" value="XM_016369500.1"/>
</dbReference>
<dbReference type="InterPro" id="IPR055100">
    <property type="entry name" value="GNAT_LYC1-like"/>
</dbReference>
<proteinExistence type="predicted"/>
<accession>A0A0D1ZII1</accession>
<name>A0A0D1ZII1_EXOME</name>
<evidence type="ECO:0000259" key="1">
    <source>
        <dbReference type="Pfam" id="PF22998"/>
    </source>
</evidence>
<dbReference type="Proteomes" id="UP000054302">
    <property type="component" value="Unassembled WGS sequence"/>
</dbReference>
<sequence>MAITSSVLQTLTGYQEPPPVPSDLLPLADSPDVHLVPATGLEYVQTAILNGVEWKGPLTLEQFLEREVHLQAAELTKDGRITGWILTSSKLPPNPDGSRPILASCETIPIRGRVSRKGAGHDVQAHGVASVFTRPEHRGRGYAGRMMNDLGIRLETWQSTQGETNAFSVLYSDIGDKFYARHGWKTFESTHIHLETMSSRDYDDIMASFPPVKDLVATDLLKLPSVASMEQHLDQLSKADPSRPYCAIHPDVEHFAWHHTREEFLAMISGKVAPQIKGAIHPSSGLAIVWNRRYTSHPKDCQLHLLHVVIPTDSDASQDTGAILAALLLRAQKEAGDWAMNAGVEIWDPTEEVVAAAQLLKTNAHEKVHVITRDKEHLCCLRWTAGNKEDPVWMNKEKYGWC</sequence>
<dbReference type="Gene3D" id="3.40.630.30">
    <property type="match status" value="1"/>
</dbReference>
<dbReference type="HOGENOM" id="CLU_038171_1_0_1"/>
<reference evidence="2 3" key="1">
    <citation type="submission" date="2015-01" db="EMBL/GenBank/DDBJ databases">
        <title>The Genome Sequence of Exophiala mesophila CBS40295.</title>
        <authorList>
            <consortium name="The Broad Institute Genomics Platform"/>
            <person name="Cuomo C."/>
            <person name="de Hoog S."/>
            <person name="Gorbushina A."/>
            <person name="Stielow B."/>
            <person name="Teixiera M."/>
            <person name="Abouelleil A."/>
            <person name="Chapman S.B."/>
            <person name="Priest M."/>
            <person name="Young S.K."/>
            <person name="Wortman J."/>
            <person name="Nusbaum C."/>
            <person name="Birren B."/>
        </authorList>
    </citation>
    <scope>NUCLEOTIDE SEQUENCE [LARGE SCALE GENOMIC DNA]</scope>
    <source>
        <strain evidence="2 3">CBS 40295</strain>
    </source>
</reference>
<dbReference type="EMBL" id="KN847522">
    <property type="protein sequence ID" value="KIV93714.1"/>
    <property type="molecule type" value="Genomic_DNA"/>
</dbReference>
<dbReference type="Pfam" id="PF22998">
    <property type="entry name" value="GNAT_LYC1-like"/>
    <property type="match status" value="1"/>
</dbReference>
<dbReference type="GeneID" id="27322754"/>
<dbReference type="InterPro" id="IPR016181">
    <property type="entry name" value="Acyl_CoA_acyltransferase"/>
</dbReference>
<protein>
    <recommendedName>
        <fullName evidence="1">LYC1 C-terminal domain-containing protein</fullName>
    </recommendedName>
</protein>
<dbReference type="PANTHER" id="PTHR34815:SF4">
    <property type="entry name" value="N-ACETYLTRANSFERASE DOMAIN-CONTAINING PROTEIN"/>
    <property type="match status" value="1"/>
</dbReference>
<dbReference type="AlphaFoldDB" id="A0A0D1ZII1"/>
<dbReference type="SUPFAM" id="SSF55729">
    <property type="entry name" value="Acyl-CoA N-acyltransferases (Nat)"/>
    <property type="match status" value="2"/>
</dbReference>
<dbReference type="VEuPathDB" id="FungiDB:PV10_04909"/>
<evidence type="ECO:0000313" key="2">
    <source>
        <dbReference type="EMBL" id="KIV93714.1"/>
    </source>
</evidence>
<dbReference type="OrthoDB" id="2020070at2759"/>
<gene>
    <name evidence="2" type="ORF">PV10_04909</name>
</gene>
<dbReference type="OMA" id="TCWILVD"/>
<feature type="domain" description="LYC1 C-terminal" evidence="1">
    <location>
        <begin position="210"/>
        <end position="402"/>
    </location>
</feature>